<protein>
    <recommendedName>
        <fullName evidence="2">UVR domain-containing protein</fullName>
    </recommendedName>
</protein>
<evidence type="ECO:0000259" key="2">
    <source>
        <dbReference type="PROSITE" id="PS50151"/>
    </source>
</evidence>
<keyword evidence="4" id="KW-1185">Reference proteome</keyword>
<proteinExistence type="predicted"/>
<name>A0A5B8N2C5_9CHLO</name>
<dbReference type="Pfam" id="PF02151">
    <property type="entry name" value="UVR"/>
    <property type="match status" value="1"/>
</dbReference>
<dbReference type="InterPro" id="IPR048739">
    <property type="entry name" value="CEP104_N"/>
</dbReference>
<feature type="compositionally biased region" description="Basic and acidic residues" evidence="1">
    <location>
        <begin position="372"/>
        <end position="406"/>
    </location>
</feature>
<dbReference type="PROSITE" id="PS50151">
    <property type="entry name" value="UVR"/>
    <property type="match status" value="1"/>
</dbReference>
<evidence type="ECO:0000256" key="1">
    <source>
        <dbReference type="SAM" id="MobiDB-lite"/>
    </source>
</evidence>
<feature type="domain" description="UVR" evidence="2">
    <location>
        <begin position="257"/>
        <end position="292"/>
    </location>
</feature>
<feature type="region of interest" description="Disordered" evidence="1">
    <location>
        <begin position="163"/>
        <end position="215"/>
    </location>
</feature>
<evidence type="ECO:0000313" key="4">
    <source>
        <dbReference type="Proteomes" id="UP000316726"/>
    </source>
</evidence>
<reference evidence="3 4" key="1">
    <citation type="submission" date="2018-07" db="EMBL/GenBank/DDBJ databases">
        <title>The complete nuclear genome of the prasinophyte Chloropicon primus (CCMP1205).</title>
        <authorList>
            <person name="Pombert J.-F."/>
            <person name="Otis C."/>
            <person name="Turmel M."/>
            <person name="Lemieux C."/>
        </authorList>
    </citation>
    <scope>NUCLEOTIDE SEQUENCE [LARGE SCALE GENOMIC DNA]</scope>
    <source>
        <strain evidence="3 4">CCMP1205</strain>
    </source>
</reference>
<dbReference type="Proteomes" id="UP000316726">
    <property type="component" value="Chromosome 20"/>
</dbReference>
<feature type="compositionally biased region" description="Basic and acidic residues" evidence="1">
    <location>
        <begin position="198"/>
        <end position="208"/>
    </location>
</feature>
<organism evidence="3 4">
    <name type="scientific">Chloropicon primus</name>
    <dbReference type="NCBI Taxonomy" id="1764295"/>
    <lineage>
        <taxon>Eukaryota</taxon>
        <taxon>Viridiplantae</taxon>
        <taxon>Chlorophyta</taxon>
        <taxon>Chloropicophyceae</taxon>
        <taxon>Chloropicales</taxon>
        <taxon>Chloropicaceae</taxon>
        <taxon>Chloropicon</taxon>
    </lineage>
</organism>
<dbReference type="OrthoDB" id="66599at2759"/>
<dbReference type="PANTHER" id="PTHR13371:SF0">
    <property type="entry name" value="CENTROSOMAL PROTEIN OF 104 KDA"/>
    <property type="match status" value="1"/>
</dbReference>
<feature type="region of interest" description="Disordered" evidence="1">
    <location>
        <begin position="354"/>
        <end position="439"/>
    </location>
</feature>
<evidence type="ECO:0000313" key="3">
    <source>
        <dbReference type="EMBL" id="QDZ26015.1"/>
    </source>
</evidence>
<dbReference type="EMBL" id="CP031053">
    <property type="protein sequence ID" value="QDZ26015.1"/>
    <property type="molecule type" value="Genomic_DNA"/>
</dbReference>
<dbReference type="InterPro" id="IPR052607">
    <property type="entry name" value="CEP104-like"/>
</dbReference>
<dbReference type="GO" id="GO:0005929">
    <property type="term" value="C:cilium"/>
    <property type="evidence" value="ECO:0007669"/>
    <property type="project" value="TreeGrafter"/>
</dbReference>
<accession>A0A5B8N2C5</accession>
<dbReference type="PANTHER" id="PTHR13371">
    <property type="entry name" value="GLYCINE-, GLUTAMATE-, THIENYLCYCLOHEXYLPIPERIDINE-BINDING PROTEIN"/>
    <property type="match status" value="1"/>
</dbReference>
<gene>
    <name evidence="3" type="ORF">A3770_20p85330</name>
</gene>
<sequence length="439" mass="48525">MSRGPPDRVKFRVKAVTSEDPDHPVTEVHLLAPHSRGWRSEKFCSYPQEMLLDLAQPAHVHQIQVLSHESLIATKVDIHVMQQHRGSAGGDSGEWVKLGHFVFEPNEGSGFSARELKTVKIDRKMASKLKLCFWRGYVNKHNIYNQVGIISVNLIGWLEDHQAGGEKAGSHSNQQPLSARRRLGYPEGNPSRAAGRVQGEKRAAERRGWGGVDADPNGLDRAENYAVLESNNQASFNVGSAELVSVALEAGIDPFVMHIIREAHKHKQKAVMKEDYEEARRLRDGIERLKLIGTRVAELEGKKQKAVEHEDYESAHVLKKDIDKLRQSCVSLGIGSMEGSTVAKEQQNMEMEKARSASYKPSIIGKQAPETRVNKAVDRSRQPEKVLKKDPQTRGVDAADRVRPPEAAKPVQVAEAVGAPQAPSAMPTVASNEAEVEVS</sequence>
<dbReference type="Pfam" id="PF21038">
    <property type="entry name" value="CEP104_N"/>
    <property type="match status" value="1"/>
</dbReference>
<dbReference type="InterPro" id="IPR001943">
    <property type="entry name" value="UVR_dom"/>
</dbReference>
<dbReference type="AlphaFoldDB" id="A0A5B8N2C5"/>